<proteinExistence type="predicted"/>
<gene>
    <name evidence="2 3" type="primary">Rdh11</name>
</gene>
<dbReference type="GeneTree" id="ENSGT00940000158191"/>
<keyword evidence="1" id="KW-0732">Signal</keyword>
<dbReference type="AlphaFoldDB" id="E0CYX0"/>
<dbReference type="ExpressionAtlas" id="E0CYX0">
    <property type="expression patterns" value="baseline and differential"/>
</dbReference>
<sequence>MFGFLLLLSLPFILYLVTPKIRSPCVFSLPGCGQGGTGGS</sequence>
<protein>
    <submittedName>
        <fullName evidence="2">Retinol dehydrogenase 11</fullName>
    </submittedName>
</protein>
<keyword evidence="4" id="KW-1185">Reference proteome</keyword>
<accession>E0CYX0</accession>
<dbReference type="Proteomes" id="UP000000589">
    <property type="component" value="Chromosome 12"/>
</dbReference>
<reference evidence="2 4" key="1">
    <citation type="journal article" date="2009" name="PLoS Biol.">
        <title>Lineage-specific biology revealed by a finished genome assembly of the mouse.</title>
        <authorList>
            <consortium name="Mouse Genome Sequencing Consortium"/>
            <person name="Church D.M."/>
            <person name="Goodstadt L."/>
            <person name="Hillier L.W."/>
            <person name="Zody M.C."/>
            <person name="Goldstein S."/>
            <person name="She X."/>
            <person name="Bult C.J."/>
            <person name="Agarwala R."/>
            <person name="Cherry J.L."/>
            <person name="DiCuccio M."/>
            <person name="Hlavina W."/>
            <person name="Kapustin Y."/>
            <person name="Meric P."/>
            <person name="Maglott D."/>
            <person name="Birtle Z."/>
            <person name="Marques A.C."/>
            <person name="Graves T."/>
            <person name="Zhou S."/>
            <person name="Teague B."/>
            <person name="Potamousis K."/>
            <person name="Churas C."/>
            <person name="Place M."/>
            <person name="Herschleb J."/>
            <person name="Runnheim R."/>
            <person name="Forrest D."/>
            <person name="Amos-Landgraf J."/>
            <person name="Schwartz D.C."/>
            <person name="Cheng Z."/>
            <person name="Lindblad-Toh K."/>
            <person name="Eichler E.E."/>
            <person name="Ponting C.P."/>
        </authorList>
    </citation>
    <scope>NUCLEOTIDE SEQUENCE [LARGE SCALE GENOMIC DNA]</scope>
    <source>
        <strain evidence="2 4">C57BL/6J</strain>
    </source>
</reference>
<evidence type="ECO:0000313" key="4">
    <source>
        <dbReference type="Proteomes" id="UP000000589"/>
    </source>
</evidence>
<reference evidence="2 4" key="2">
    <citation type="journal article" date="2011" name="PLoS Biol.">
        <title>Modernizing reference genome assemblies.</title>
        <authorList>
            <person name="Church D.M."/>
            <person name="Schneider V.A."/>
            <person name="Graves T."/>
            <person name="Auger K."/>
            <person name="Cunningham F."/>
            <person name="Bouk N."/>
            <person name="Chen H.C."/>
            <person name="Agarwala R."/>
            <person name="McLaren W.M."/>
            <person name="Ritchie G.R."/>
            <person name="Albracht D."/>
            <person name="Kremitzki M."/>
            <person name="Rock S."/>
            <person name="Kotkiewicz H."/>
            <person name="Kremitzki C."/>
            <person name="Wollam A."/>
            <person name="Trani L."/>
            <person name="Fulton L."/>
            <person name="Fulton R."/>
            <person name="Matthews L."/>
            <person name="Whitehead S."/>
            <person name="Chow W."/>
            <person name="Torrance J."/>
            <person name="Dunn M."/>
            <person name="Harden G."/>
            <person name="Threadgold G."/>
            <person name="Wood J."/>
            <person name="Collins J."/>
            <person name="Heath P."/>
            <person name="Griffiths G."/>
            <person name="Pelan S."/>
            <person name="Grafham D."/>
            <person name="Eichler E.E."/>
            <person name="Weinstock G."/>
            <person name="Mardis E.R."/>
            <person name="Wilson R.K."/>
            <person name="Howe K."/>
            <person name="Flicek P."/>
            <person name="Hubbard T."/>
        </authorList>
    </citation>
    <scope>NUCLEOTIDE SEQUENCE [LARGE SCALE GENOMIC DNA]</scope>
    <source>
        <strain evidence="2 4">C57BL/6J</strain>
    </source>
</reference>
<organism evidence="2 4">
    <name type="scientific">Mus musculus</name>
    <name type="common">Mouse</name>
    <dbReference type="NCBI Taxonomy" id="10090"/>
    <lineage>
        <taxon>Eukaryota</taxon>
        <taxon>Metazoa</taxon>
        <taxon>Chordata</taxon>
        <taxon>Craniata</taxon>
        <taxon>Vertebrata</taxon>
        <taxon>Euteleostomi</taxon>
        <taxon>Mammalia</taxon>
        <taxon>Eutheria</taxon>
        <taxon>Euarchontoglires</taxon>
        <taxon>Glires</taxon>
        <taxon>Rodentia</taxon>
        <taxon>Myomorpha</taxon>
        <taxon>Muroidea</taxon>
        <taxon>Muridae</taxon>
        <taxon>Murinae</taxon>
        <taxon>Mus</taxon>
        <taxon>Mus</taxon>
    </lineage>
</organism>
<reference evidence="2" key="3">
    <citation type="submission" date="2025-08" db="UniProtKB">
        <authorList>
            <consortium name="Ensembl"/>
        </authorList>
    </citation>
    <scope>IDENTIFICATION</scope>
    <source>
        <strain evidence="2">C57BL/6J</strain>
    </source>
</reference>
<dbReference type="MGI" id="MGI:102581">
    <property type="gene designation" value="Rdh11"/>
</dbReference>
<dbReference type="Ensembl" id="ENSMUST00000159500.2">
    <property type="protein sequence ID" value="ENSMUSP00000123829.2"/>
    <property type="gene ID" value="ENSMUSG00000066441.15"/>
</dbReference>
<evidence type="ECO:0000313" key="2">
    <source>
        <dbReference type="Ensembl" id="ENSMUSP00000123829.2"/>
    </source>
</evidence>
<evidence type="ECO:0000313" key="3">
    <source>
        <dbReference type="MGI" id="MGI:102581"/>
    </source>
</evidence>
<dbReference type="HOGENOM" id="CLU_3299177_0_0_1"/>
<feature type="signal peptide" evidence="1">
    <location>
        <begin position="1"/>
        <end position="19"/>
    </location>
</feature>
<evidence type="ECO:0000256" key="1">
    <source>
        <dbReference type="SAM" id="SignalP"/>
    </source>
</evidence>
<dbReference type="Bgee" id="ENSMUSG00000066441">
    <property type="expression patterns" value="Expressed in spermatocyte and 265 other cell types or tissues"/>
</dbReference>
<dbReference type="VEuPathDB" id="HostDB:ENSMUSG00000066441"/>
<feature type="chain" id="PRO_5003133291" evidence="1">
    <location>
        <begin position="20"/>
        <end position="40"/>
    </location>
</feature>
<dbReference type="AGR" id="MGI:102581"/>
<reference evidence="2" key="4">
    <citation type="submission" date="2025-09" db="UniProtKB">
        <authorList>
            <consortium name="Ensembl"/>
        </authorList>
    </citation>
    <scope>IDENTIFICATION</scope>
    <source>
        <strain evidence="2">C57BL/6J</strain>
    </source>
</reference>
<name>E0CYX0_MOUSE</name>